<evidence type="ECO:0000313" key="2">
    <source>
        <dbReference type="EMBL" id="CAB4966240.1"/>
    </source>
</evidence>
<dbReference type="SMART" id="SM00966">
    <property type="entry name" value="SpoVT_AbrB"/>
    <property type="match status" value="1"/>
</dbReference>
<reference evidence="2" key="1">
    <citation type="submission" date="2020-05" db="EMBL/GenBank/DDBJ databases">
        <authorList>
            <person name="Chiriac C."/>
            <person name="Salcher M."/>
            <person name="Ghai R."/>
            <person name="Kavagutti S V."/>
        </authorList>
    </citation>
    <scope>NUCLEOTIDE SEQUENCE</scope>
</reference>
<evidence type="ECO:0000259" key="1">
    <source>
        <dbReference type="SMART" id="SM00966"/>
    </source>
</evidence>
<sequence>MARVTVRQRNQLTIPVDIARAAGLIEGSVCSMEMVNGTIVITPAGGTAPPLGSFVGVARGVWGETAADVERTLASDRGSWNR</sequence>
<dbReference type="SUPFAM" id="SSF89447">
    <property type="entry name" value="AbrB/MazE/MraZ-like"/>
    <property type="match status" value="1"/>
</dbReference>
<proteinExistence type="predicted"/>
<dbReference type="Gene3D" id="2.10.260.10">
    <property type="match status" value="1"/>
</dbReference>
<feature type="domain" description="SpoVT-AbrB" evidence="1">
    <location>
        <begin position="4"/>
        <end position="49"/>
    </location>
</feature>
<dbReference type="EMBL" id="CAFBNF010000440">
    <property type="protein sequence ID" value="CAB4966240.1"/>
    <property type="molecule type" value="Genomic_DNA"/>
</dbReference>
<dbReference type="AlphaFoldDB" id="A0A6J7LCS4"/>
<organism evidence="2">
    <name type="scientific">freshwater metagenome</name>
    <dbReference type="NCBI Taxonomy" id="449393"/>
    <lineage>
        <taxon>unclassified sequences</taxon>
        <taxon>metagenomes</taxon>
        <taxon>ecological metagenomes</taxon>
    </lineage>
</organism>
<protein>
    <submittedName>
        <fullName evidence="2">Unannotated protein</fullName>
    </submittedName>
</protein>
<evidence type="ECO:0000313" key="3">
    <source>
        <dbReference type="EMBL" id="CAB4997312.1"/>
    </source>
</evidence>
<gene>
    <name evidence="2" type="ORF">UFOPK3773_02498</name>
    <name evidence="3" type="ORF">UFOPK3992_00427</name>
</gene>
<dbReference type="InterPro" id="IPR037914">
    <property type="entry name" value="SpoVT-AbrB_sf"/>
</dbReference>
<dbReference type="GO" id="GO:0003677">
    <property type="term" value="F:DNA binding"/>
    <property type="evidence" value="ECO:0007669"/>
    <property type="project" value="InterPro"/>
</dbReference>
<dbReference type="EMBL" id="CAFBOZ010000043">
    <property type="protein sequence ID" value="CAB4997312.1"/>
    <property type="molecule type" value="Genomic_DNA"/>
</dbReference>
<dbReference type="InterPro" id="IPR007159">
    <property type="entry name" value="SpoVT-AbrB_dom"/>
</dbReference>
<name>A0A6J7LCS4_9ZZZZ</name>
<accession>A0A6J7LCS4</accession>